<evidence type="ECO:0000256" key="3">
    <source>
        <dbReference type="ARBA" id="ARBA00022801"/>
    </source>
</evidence>
<protein>
    <submittedName>
        <fullName evidence="5">VRR-NUC domain containing protein</fullName>
    </submittedName>
</protein>
<keyword evidence="2" id="KW-0540">Nuclease</keyword>
<evidence type="ECO:0000313" key="5">
    <source>
        <dbReference type="EMBL" id="CAB5222558.1"/>
    </source>
</evidence>
<dbReference type="GO" id="GO:0016788">
    <property type="term" value="F:hydrolase activity, acting on ester bonds"/>
    <property type="evidence" value="ECO:0007669"/>
    <property type="project" value="InterPro"/>
</dbReference>
<dbReference type="GO" id="GO:0003676">
    <property type="term" value="F:nucleic acid binding"/>
    <property type="evidence" value="ECO:0007669"/>
    <property type="project" value="InterPro"/>
</dbReference>
<comment type="cofactor">
    <cofactor evidence="1">
        <name>Mg(2+)</name>
        <dbReference type="ChEBI" id="CHEBI:18420"/>
    </cofactor>
</comment>
<dbReference type="GO" id="GO:0004518">
    <property type="term" value="F:nuclease activity"/>
    <property type="evidence" value="ECO:0007669"/>
    <property type="project" value="UniProtKB-KW"/>
</dbReference>
<organism evidence="5">
    <name type="scientific">uncultured Caudovirales phage</name>
    <dbReference type="NCBI Taxonomy" id="2100421"/>
    <lineage>
        <taxon>Viruses</taxon>
        <taxon>Duplodnaviria</taxon>
        <taxon>Heunggongvirae</taxon>
        <taxon>Uroviricota</taxon>
        <taxon>Caudoviricetes</taxon>
        <taxon>Peduoviridae</taxon>
        <taxon>Maltschvirus</taxon>
        <taxon>Maltschvirus maltsch</taxon>
    </lineage>
</organism>
<name>A0A6J7X0A4_9CAUD</name>
<keyword evidence="3" id="KW-0378">Hydrolase</keyword>
<dbReference type="SMART" id="SM00990">
    <property type="entry name" value="VRR_NUC"/>
    <property type="match status" value="1"/>
</dbReference>
<evidence type="ECO:0000256" key="1">
    <source>
        <dbReference type="ARBA" id="ARBA00001946"/>
    </source>
</evidence>
<dbReference type="InterPro" id="IPR014883">
    <property type="entry name" value="VRR_NUC"/>
</dbReference>
<reference evidence="5" key="1">
    <citation type="submission" date="2020-05" db="EMBL/GenBank/DDBJ databases">
        <authorList>
            <person name="Chiriac C."/>
            <person name="Salcher M."/>
            <person name="Ghai R."/>
            <person name="Kavagutti S V."/>
        </authorList>
    </citation>
    <scope>NUCLEOTIDE SEQUENCE</scope>
</reference>
<dbReference type="Gene3D" id="3.40.1350.10">
    <property type="match status" value="1"/>
</dbReference>
<dbReference type="EMBL" id="LR798305">
    <property type="protein sequence ID" value="CAB5222558.1"/>
    <property type="molecule type" value="Genomic_DNA"/>
</dbReference>
<evidence type="ECO:0000256" key="2">
    <source>
        <dbReference type="ARBA" id="ARBA00022722"/>
    </source>
</evidence>
<proteinExistence type="predicted"/>
<gene>
    <name evidence="5" type="ORF">UFOVP376_9</name>
</gene>
<evidence type="ECO:0000259" key="4">
    <source>
        <dbReference type="SMART" id="SM00990"/>
    </source>
</evidence>
<sequence>MPKLKPKPETQPSEHLEQVRLVSWFRRTHPSVRIFAIPNGGGRSMAQGAALKTEGVSAGVPDLFVPEWCLWVEMKRQTGGVVSPVQRDWIAYLEGIGHKVIVGKGFEDAKRQIEGIKKPTDNAGLGLGDW</sequence>
<accession>A0A6J7X0A4</accession>
<feature type="domain" description="VRR-NUC" evidence="4">
    <location>
        <begin position="12"/>
        <end position="107"/>
    </location>
</feature>
<dbReference type="InterPro" id="IPR011856">
    <property type="entry name" value="tRNA_endonuc-like_dom_sf"/>
</dbReference>